<proteinExistence type="predicted"/>
<feature type="non-terminal residue" evidence="1">
    <location>
        <position position="119"/>
    </location>
</feature>
<dbReference type="AlphaFoldDB" id="A0AA44ID78"/>
<dbReference type="InterPro" id="IPR032710">
    <property type="entry name" value="NTF2-like_dom_sf"/>
</dbReference>
<gene>
    <name evidence="1" type="ORF">HGA06_07305</name>
</gene>
<reference evidence="1 2" key="1">
    <citation type="submission" date="2020-04" db="EMBL/GenBank/DDBJ databases">
        <title>MicrobeNet Type strains.</title>
        <authorList>
            <person name="Nicholson A.C."/>
        </authorList>
    </citation>
    <scope>NUCLEOTIDE SEQUENCE [LARGE SCALE GENOMIC DNA]</scope>
    <source>
        <strain evidence="1 2">DSM 40738</strain>
    </source>
</reference>
<accession>A0AA44ID78</accession>
<evidence type="ECO:0000313" key="1">
    <source>
        <dbReference type="EMBL" id="NKY13973.1"/>
    </source>
</evidence>
<dbReference type="SUPFAM" id="SSF54427">
    <property type="entry name" value="NTF2-like"/>
    <property type="match status" value="1"/>
</dbReference>
<dbReference type="Proteomes" id="UP000570003">
    <property type="component" value="Unassembled WGS sequence"/>
</dbReference>
<keyword evidence="2" id="KW-1185">Reference proteome</keyword>
<evidence type="ECO:0000313" key="2">
    <source>
        <dbReference type="Proteomes" id="UP000570003"/>
    </source>
</evidence>
<name>A0AA44ID78_STRE0</name>
<sequence>MLAAAVLAAGCAPHGDPRADGVRRAVEAHHRASLGGAPLASWTYRVLTVRRDGHRAAVDAELTYALDGYDAAPATARRRLDLARRDGRWRVTGDRPARGRPAQLWDQGPVRAVRGARSL</sequence>
<dbReference type="EMBL" id="JAAXOU010000049">
    <property type="protein sequence ID" value="NKY13973.1"/>
    <property type="molecule type" value="Genomic_DNA"/>
</dbReference>
<protein>
    <submittedName>
        <fullName evidence="1">Uncharacterized protein</fullName>
    </submittedName>
</protein>
<dbReference type="Gene3D" id="3.10.450.50">
    <property type="match status" value="1"/>
</dbReference>
<organism evidence="1 2">
    <name type="scientific">Streptomyces somaliensis (strain ATCC 33201 / DSM 40738 / JCM 12659 / KCTC 9044 / NCTC 11332 / NRRL B-12077 / IP 733)</name>
    <dbReference type="NCBI Taxonomy" id="1134445"/>
    <lineage>
        <taxon>Bacteria</taxon>
        <taxon>Bacillati</taxon>
        <taxon>Actinomycetota</taxon>
        <taxon>Actinomycetes</taxon>
        <taxon>Kitasatosporales</taxon>
        <taxon>Streptomycetaceae</taxon>
        <taxon>Streptomyces</taxon>
    </lineage>
</organism>
<comment type="caution">
    <text evidence="1">The sequence shown here is derived from an EMBL/GenBank/DDBJ whole genome shotgun (WGS) entry which is preliminary data.</text>
</comment>